<feature type="transmembrane region" description="Helical" evidence="2">
    <location>
        <begin position="491"/>
        <end position="524"/>
    </location>
</feature>
<reference evidence="3 4" key="1">
    <citation type="submission" date="2019-03" db="EMBL/GenBank/DDBJ databases">
        <authorList>
            <person name="Li J."/>
        </authorList>
    </citation>
    <scope>NUCLEOTIDE SEQUENCE [LARGE SCALE GENOMIC DNA]</scope>
    <source>
        <strain evidence="3 4">3058</strain>
    </source>
</reference>
<accession>A0A4Z1CSD0</accession>
<feature type="transmembrane region" description="Helical" evidence="2">
    <location>
        <begin position="455"/>
        <end position="479"/>
    </location>
</feature>
<feature type="region of interest" description="Disordered" evidence="1">
    <location>
        <begin position="119"/>
        <end position="149"/>
    </location>
</feature>
<comment type="caution">
    <text evidence="3">The sequence shown here is derived from an EMBL/GenBank/DDBJ whole genome shotgun (WGS) entry which is preliminary data.</text>
</comment>
<evidence type="ECO:0008006" key="5">
    <source>
        <dbReference type="Google" id="ProtNLM"/>
    </source>
</evidence>
<dbReference type="Proteomes" id="UP000297972">
    <property type="component" value="Unassembled WGS sequence"/>
</dbReference>
<keyword evidence="2" id="KW-0472">Membrane</keyword>
<dbReference type="InterPro" id="IPR058114">
    <property type="entry name" value="RcgA-like"/>
</dbReference>
<dbReference type="RefSeq" id="WP_135816094.1">
    <property type="nucleotide sequence ID" value="NZ_SRPG01000008.1"/>
</dbReference>
<gene>
    <name evidence="3" type="ORF">E4L95_01645</name>
</gene>
<feature type="compositionally biased region" description="Polar residues" evidence="1">
    <location>
        <begin position="129"/>
        <end position="138"/>
    </location>
</feature>
<feature type="transmembrane region" description="Helical" evidence="2">
    <location>
        <begin position="397"/>
        <end position="419"/>
    </location>
</feature>
<evidence type="ECO:0000256" key="2">
    <source>
        <dbReference type="SAM" id="Phobius"/>
    </source>
</evidence>
<protein>
    <recommendedName>
        <fullName evidence="5">Transmembrane protein</fullName>
    </recommendedName>
</protein>
<dbReference type="NCBIfam" id="NF047336">
    <property type="entry name" value="conj_memb_RcgA"/>
    <property type="match status" value="1"/>
</dbReference>
<keyword evidence="4" id="KW-1185">Reference proteome</keyword>
<name>A0A4Z1CSD0_9RHOB</name>
<keyword evidence="2" id="KW-1133">Transmembrane helix</keyword>
<feature type="transmembrane region" description="Helical" evidence="2">
    <location>
        <begin position="342"/>
        <end position="364"/>
    </location>
</feature>
<evidence type="ECO:0000256" key="1">
    <source>
        <dbReference type="SAM" id="MobiDB-lite"/>
    </source>
</evidence>
<dbReference type="EMBL" id="SRPG01000008">
    <property type="protein sequence ID" value="TGN68309.1"/>
    <property type="molecule type" value="Genomic_DNA"/>
</dbReference>
<feature type="transmembrane region" description="Helical" evidence="2">
    <location>
        <begin position="224"/>
        <end position="244"/>
    </location>
</feature>
<dbReference type="OrthoDB" id="7756347at2"/>
<feature type="transmembrane region" description="Helical" evidence="2">
    <location>
        <begin position="191"/>
        <end position="212"/>
    </location>
</feature>
<evidence type="ECO:0000313" key="4">
    <source>
        <dbReference type="Proteomes" id="UP000297972"/>
    </source>
</evidence>
<proteinExistence type="predicted"/>
<evidence type="ECO:0000313" key="3">
    <source>
        <dbReference type="EMBL" id="TGN68309.1"/>
    </source>
</evidence>
<organism evidence="3 4">
    <name type="scientific">Paracoccus liaowanqingii</name>
    <dbReference type="NCBI Taxonomy" id="2560053"/>
    <lineage>
        <taxon>Bacteria</taxon>
        <taxon>Pseudomonadati</taxon>
        <taxon>Pseudomonadota</taxon>
        <taxon>Alphaproteobacteria</taxon>
        <taxon>Rhodobacterales</taxon>
        <taxon>Paracoccaceae</taxon>
        <taxon>Paracoccus</taxon>
    </lineage>
</organism>
<feature type="transmembrane region" description="Helical" evidence="2">
    <location>
        <begin position="282"/>
        <end position="301"/>
    </location>
</feature>
<sequence length="542" mass="59212">MKSRNTLSSKKKFYIPPDGDGKDFKTLFNHLAAAGAGRPVDEHGFPQGPWTPDLLTEAISQIDANQAGIELRTVQLWFQDNDKGISPDHIRWLARIFGCDDPEATSAWQVELSSSQTRLIAQRRQRRQPSASSDQGVDSSEEPAAAGDDMAVLEATDDRSSDIRPVKGFSLARKSEAVFGGGSFLDLPASVFAGAIALGFMSVFLGVHSISYAEDNGALRQVGFLWAPNWTLLFMIFMPLFLGFSREILAYWKNEGRAQFVASNGGARGDDGWRTKVEASPLTYWAVFLVCVGFAGIFQWISVRLIPLLEGGGDYAVDWGSVGILRPEVVSIAAEAIFTALAYLYMCLCFYLFFVGLILLYTMVYDYKNIRKLVDTSRHRIFPDIGISIGERIMRGIFRCTLSGVLIAICMKLQAIYLLTNSENILDWLTQDFTSVVIGQGHGISLHDFTAPTQYTSLLIILVTCFVFVSALTQIKIIADGGASSRKMAAIIALLVVSYLAIGAFQGFSILLGASVLLAVYGLLDPRLGSGPKSNGARVIVS</sequence>
<dbReference type="AlphaFoldDB" id="A0A4Z1CSD0"/>
<keyword evidence="2" id="KW-0812">Transmembrane</keyword>